<evidence type="ECO:0000256" key="1">
    <source>
        <dbReference type="SAM" id="MobiDB-lite"/>
    </source>
</evidence>
<dbReference type="EMBL" id="CYGV01001313">
    <property type="protein sequence ID" value="CUA72794.1"/>
    <property type="molecule type" value="Genomic_DNA"/>
</dbReference>
<protein>
    <submittedName>
        <fullName evidence="2">Uncharacterized protein</fullName>
    </submittedName>
</protein>
<accession>A0A0K6G328</accession>
<reference evidence="2 3" key="1">
    <citation type="submission" date="2015-07" db="EMBL/GenBank/DDBJ databases">
        <authorList>
            <person name="Noorani M."/>
        </authorList>
    </citation>
    <scope>NUCLEOTIDE SEQUENCE [LARGE SCALE GENOMIC DNA]</scope>
    <source>
        <strain evidence="2">BBA 69670</strain>
    </source>
</reference>
<sequence length="299" mass="33327">MLNLTNTSDYQKTVLAVFDVISTDALAILNKPLLPVLPLSIKVYFDNISDTDALLPDRTTRSTLTYANGTWINRYPAEAFIYTNTVYNLIFVAIDAVNLDLGNIRAPNMFRNASRLPKVVYNNKVPPGIDASNWVGGVESWYYGRITPPYETWAKMLCNNQPANILLGHPTGLPKESVMVTSYLCQAYQIKLLKSLLSSVFIGSAAMASTVWSRWFLIVALLANGQTEPCAKCQCEDCLKREQEKEEMRKAASTRLFGKLCTMLSRAKHTINSRDSQQSQLPFLTHRPTSDSGSLAKGE</sequence>
<feature type="compositionally biased region" description="Polar residues" evidence="1">
    <location>
        <begin position="273"/>
        <end position="282"/>
    </location>
</feature>
<gene>
    <name evidence="2" type="ORF">RSOLAG22IIIB_10293</name>
</gene>
<dbReference type="AlphaFoldDB" id="A0A0K6G328"/>
<keyword evidence="3" id="KW-1185">Reference proteome</keyword>
<dbReference type="Proteomes" id="UP000044841">
    <property type="component" value="Unassembled WGS sequence"/>
</dbReference>
<feature type="region of interest" description="Disordered" evidence="1">
    <location>
        <begin position="271"/>
        <end position="299"/>
    </location>
</feature>
<proteinExistence type="predicted"/>
<name>A0A0K6G328_9AGAM</name>
<evidence type="ECO:0000313" key="2">
    <source>
        <dbReference type="EMBL" id="CUA72794.1"/>
    </source>
</evidence>
<evidence type="ECO:0000313" key="3">
    <source>
        <dbReference type="Proteomes" id="UP000044841"/>
    </source>
</evidence>
<organism evidence="2 3">
    <name type="scientific">Rhizoctonia solani</name>
    <dbReference type="NCBI Taxonomy" id="456999"/>
    <lineage>
        <taxon>Eukaryota</taxon>
        <taxon>Fungi</taxon>
        <taxon>Dikarya</taxon>
        <taxon>Basidiomycota</taxon>
        <taxon>Agaricomycotina</taxon>
        <taxon>Agaricomycetes</taxon>
        <taxon>Cantharellales</taxon>
        <taxon>Ceratobasidiaceae</taxon>
        <taxon>Rhizoctonia</taxon>
    </lineage>
</organism>